<dbReference type="GO" id="GO:0000178">
    <property type="term" value="C:exosome (RNase complex)"/>
    <property type="evidence" value="ECO:0007669"/>
    <property type="project" value="TreeGrafter"/>
</dbReference>
<feature type="compositionally biased region" description="Low complexity" evidence="1">
    <location>
        <begin position="374"/>
        <end position="393"/>
    </location>
</feature>
<feature type="region of interest" description="Disordered" evidence="1">
    <location>
        <begin position="596"/>
        <end position="622"/>
    </location>
</feature>
<feature type="compositionally biased region" description="Polar residues" evidence="1">
    <location>
        <begin position="699"/>
        <end position="727"/>
    </location>
</feature>
<dbReference type="Proteomes" id="UP001147746">
    <property type="component" value="Unassembled WGS sequence"/>
</dbReference>
<feature type="region of interest" description="Disordered" evidence="1">
    <location>
        <begin position="367"/>
        <end position="402"/>
    </location>
</feature>
<feature type="compositionally biased region" description="Polar residues" evidence="1">
    <location>
        <begin position="810"/>
        <end position="821"/>
    </location>
</feature>
<feature type="compositionally biased region" description="Basic and acidic residues" evidence="1">
    <location>
        <begin position="876"/>
        <end position="885"/>
    </location>
</feature>
<feature type="compositionally biased region" description="Low complexity" evidence="1">
    <location>
        <begin position="662"/>
        <end position="675"/>
    </location>
</feature>
<feature type="region of interest" description="Disordered" evidence="1">
    <location>
        <begin position="290"/>
        <end position="350"/>
    </location>
</feature>
<feature type="compositionally biased region" description="Polar residues" evidence="1">
    <location>
        <begin position="132"/>
        <end position="147"/>
    </location>
</feature>
<sequence length="1157" mass="125312">MSNQPPPAFGGHSNYAAQWPPTFPSLIPPSYPPTSEYASAAQPSPANPGQSYDFNITALNGNSQLPGPPPGFFFPPHFPLMGQFDPSQLPPSAFPPMPMPNFGYPPMPFAPPGSSNHAPGSFNELTNGLAQTSVSRPQARQASNTADSNREEGEVSEGGRSFRTKKLSETVKQAGLNVPASRYSDLEEGETVSSGSRSSSRSSSPYNPPLSVSADPAVVHRAIEVQKRDATAAASDDAAPPKSAAQLRIQAQGALLSLAPHNIRYHELIAEGINPAILKRLYEEVGIKITTPQREEPTPTTTASGNSLKASIASPRTIEVPTSEKNQKQTPSTVQSIASPASQSDEGKPLERKELIARMLAAKAAKVSEAKIEQTPTQTSASVASTSSNGTSGKEIAVPVRERNKAQTELARQRIEQLKKQALLKRQQQAEQQAQQQAQQLTLPGKSVQDAQFADLSEPVAPAVQHPLPVRPPVPQSAEPQSAEPASIPGLLMTGSQQDSGMQTPVEATPTIVVDSTPVSRATQRKRPRAADFDEPAAIPKRHSSQAVAHHGPAEKLIIDISEDEYLYGDDEEDNMDVDSNPDQGASHLVTIETARPLLHKYPSTRASTSTPQGSYRPGDQEHIRKRESEIEAMHRKIAELEQKRKAKLAASRTQSPFLDDSGASSSGAQSSVPEAEAEAEVAETSTAPSSGPILEAGTATSMSISSVADQPNPIGSFTDETSTSPLSHKDELPQRAGLELNEHHLAVEEGTVILSSQSIKNSIIANILLSAPSTVPPPAEYVEQPLDAPISGQEAAVDFSESREYTPGSPINGSTANQGANGVDLPPSTRSNSPGSAMDESVDPDHNTSFEETDLYGLQDTHSVSGMEEQMNTGHIDHSLHRELPVTGSEEEDKPLNVFEDYDPEDENAKIQREYSPESDVYEPPEPGTGADEPDAIVEEDATEADESYSPPPFSPAPIEEFVELPHSRDQDPVEDSAASPRSRDQPQHEALTWARPGPYLSEPRRDFQIGIFSDQPKSSKFTPYVSPLRSFKAYRYHPNYAEDVSDGYRSLTYSHDIDTMKYFCPYEVAGGVCNDRSCDFQHFRDINLSDDKILIEMGAVREGQTEEEKETYIAGLKEIINEMRRDKVKEFSTVAAEIAAYRRRFLQDPSRVLPL</sequence>
<accession>A0A9W9Q3P9</accession>
<evidence type="ECO:0000313" key="4">
    <source>
        <dbReference type="Proteomes" id="UP001147746"/>
    </source>
</evidence>
<feature type="compositionally biased region" description="Polar residues" evidence="1">
    <location>
        <begin position="328"/>
        <end position="344"/>
    </location>
</feature>
<feature type="region of interest" description="Disordered" evidence="1">
    <location>
        <begin position="132"/>
        <end position="214"/>
    </location>
</feature>
<feature type="region of interest" description="Disordered" evidence="1">
    <location>
        <begin position="518"/>
        <end position="549"/>
    </location>
</feature>
<feature type="compositionally biased region" description="Acidic residues" evidence="1">
    <location>
        <begin position="933"/>
        <end position="948"/>
    </location>
</feature>
<comment type="caution">
    <text evidence="3">The sequence shown here is derived from an EMBL/GenBank/DDBJ whole genome shotgun (WGS) entry which is preliminary data.</text>
</comment>
<dbReference type="Pfam" id="PF10650">
    <property type="entry name" value="zf-C3H1"/>
    <property type="match status" value="1"/>
</dbReference>
<dbReference type="PANTHER" id="PTHR21563:SF3">
    <property type="entry name" value="ZINC FINGER C3H1 DOMAIN-CONTAINING PROTEIN"/>
    <property type="match status" value="1"/>
</dbReference>
<feature type="region of interest" description="Disordered" evidence="1">
    <location>
        <begin position="464"/>
        <end position="486"/>
    </location>
</feature>
<feature type="region of interest" description="Disordered" evidence="1">
    <location>
        <begin position="643"/>
        <end position="736"/>
    </location>
</feature>
<dbReference type="EMBL" id="JAPZBO010000002">
    <property type="protein sequence ID" value="KAJ5324000.1"/>
    <property type="molecule type" value="Genomic_DNA"/>
</dbReference>
<feature type="region of interest" description="Disordered" evidence="1">
    <location>
        <begin position="26"/>
        <end position="67"/>
    </location>
</feature>
<protein>
    <recommendedName>
        <fullName evidence="2">Putative zinc-finger domain-containing protein</fullName>
    </recommendedName>
</protein>
<evidence type="ECO:0000259" key="2">
    <source>
        <dbReference type="Pfam" id="PF10650"/>
    </source>
</evidence>
<name>A0A9W9Q3P9_9EURO</name>
<feature type="region of interest" description="Disordered" evidence="1">
    <location>
        <begin position="794"/>
        <end position="1001"/>
    </location>
</feature>
<evidence type="ECO:0000256" key="1">
    <source>
        <dbReference type="SAM" id="MobiDB-lite"/>
    </source>
</evidence>
<feature type="compositionally biased region" description="Polar residues" evidence="1">
    <location>
        <begin position="41"/>
        <end position="65"/>
    </location>
</feature>
<dbReference type="AlphaFoldDB" id="A0A9W9Q3P9"/>
<keyword evidence="4" id="KW-1185">Reference proteome</keyword>
<reference evidence="3" key="1">
    <citation type="submission" date="2022-12" db="EMBL/GenBank/DDBJ databases">
        <authorList>
            <person name="Petersen C."/>
        </authorList>
    </citation>
    <scope>NUCLEOTIDE SEQUENCE</scope>
    <source>
        <strain evidence="3">IBT 21472</strain>
    </source>
</reference>
<reference evidence="3" key="2">
    <citation type="journal article" date="2023" name="IMA Fungus">
        <title>Comparative genomic study of the Penicillium genus elucidates a diverse pangenome and 15 lateral gene transfer events.</title>
        <authorList>
            <person name="Petersen C."/>
            <person name="Sorensen T."/>
            <person name="Nielsen M.R."/>
            <person name="Sondergaard T.E."/>
            <person name="Sorensen J.L."/>
            <person name="Fitzpatrick D.A."/>
            <person name="Frisvad J.C."/>
            <person name="Nielsen K.L."/>
        </authorList>
    </citation>
    <scope>NUCLEOTIDE SEQUENCE</scope>
    <source>
        <strain evidence="3">IBT 21472</strain>
    </source>
</reference>
<feature type="compositionally biased region" description="Polar residues" evidence="1">
    <location>
        <begin position="605"/>
        <end position="614"/>
    </location>
</feature>
<organism evidence="3 4">
    <name type="scientific">Penicillium atrosanguineum</name>
    <dbReference type="NCBI Taxonomy" id="1132637"/>
    <lineage>
        <taxon>Eukaryota</taxon>
        <taxon>Fungi</taxon>
        <taxon>Dikarya</taxon>
        <taxon>Ascomycota</taxon>
        <taxon>Pezizomycotina</taxon>
        <taxon>Eurotiomycetes</taxon>
        <taxon>Eurotiomycetidae</taxon>
        <taxon>Eurotiales</taxon>
        <taxon>Aspergillaceae</taxon>
        <taxon>Penicillium</taxon>
    </lineage>
</organism>
<dbReference type="GO" id="GO:0005634">
    <property type="term" value="C:nucleus"/>
    <property type="evidence" value="ECO:0007669"/>
    <property type="project" value="TreeGrafter"/>
</dbReference>
<evidence type="ECO:0000313" key="3">
    <source>
        <dbReference type="EMBL" id="KAJ5324000.1"/>
    </source>
</evidence>
<dbReference type="InterPro" id="IPR039278">
    <property type="entry name" value="Red1"/>
</dbReference>
<gene>
    <name evidence="3" type="ORF">N7476_002600</name>
</gene>
<dbReference type="InterPro" id="IPR019607">
    <property type="entry name" value="Putative_zinc-finger_domain"/>
</dbReference>
<feature type="compositionally biased region" description="Low complexity" evidence="1">
    <location>
        <begin position="193"/>
        <end position="204"/>
    </location>
</feature>
<feature type="compositionally biased region" description="Basic and acidic residues" evidence="1">
    <location>
        <begin position="908"/>
        <end position="917"/>
    </location>
</feature>
<dbReference type="PANTHER" id="PTHR21563">
    <property type="entry name" value="ZINC FINGER C3H1 DOMAIN-CONTAINING PROTEIN"/>
    <property type="match status" value="1"/>
</dbReference>
<proteinExistence type="predicted"/>
<feature type="domain" description="Putative zinc-finger" evidence="2">
    <location>
        <begin position="1065"/>
        <end position="1086"/>
    </location>
</feature>